<gene>
    <name evidence="4" type="primary">20208490</name>
    <name evidence="3" type="ORF">HELRODRAFT_182368</name>
</gene>
<dbReference type="KEGG" id="hro:HELRODRAFT_182368"/>
<keyword evidence="5" id="KW-1185">Reference proteome</keyword>
<dbReference type="CTD" id="20208490"/>
<dbReference type="EMBL" id="AMQM01008165">
    <property type="status" value="NOT_ANNOTATED_CDS"/>
    <property type="molecule type" value="Genomic_DNA"/>
</dbReference>
<dbReference type="PANTHER" id="PTHR23382">
    <property type="entry name" value="MALATE DEHYDROGENASE"/>
    <property type="match status" value="1"/>
</dbReference>
<dbReference type="EnsemblMetazoa" id="HelroT182368">
    <property type="protein sequence ID" value="HelroP182368"/>
    <property type="gene ID" value="HelroG182368"/>
</dbReference>
<keyword evidence="2" id="KW-0560">Oxidoreductase</keyword>
<dbReference type="InterPro" id="IPR036291">
    <property type="entry name" value="NAD(P)-bd_dom_sf"/>
</dbReference>
<reference evidence="3 5" key="2">
    <citation type="journal article" date="2013" name="Nature">
        <title>Insights into bilaterian evolution from three spiralian genomes.</title>
        <authorList>
            <person name="Simakov O."/>
            <person name="Marletaz F."/>
            <person name="Cho S.J."/>
            <person name="Edsinger-Gonzales E."/>
            <person name="Havlak P."/>
            <person name="Hellsten U."/>
            <person name="Kuo D.H."/>
            <person name="Larsson T."/>
            <person name="Lv J."/>
            <person name="Arendt D."/>
            <person name="Savage R."/>
            <person name="Osoegawa K."/>
            <person name="de Jong P."/>
            <person name="Grimwood J."/>
            <person name="Chapman J.A."/>
            <person name="Shapiro H."/>
            <person name="Aerts A."/>
            <person name="Otillar R.P."/>
            <person name="Terry A.Y."/>
            <person name="Boore J.L."/>
            <person name="Grigoriev I.V."/>
            <person name="Lindberg D.R."/>
            <person name="Seaver E.C."/>
            <person name="Weisblat D.A."/>
            <person name="Putnam N.H."/>
            <person name="Rokhsar D.S."/>
        </authorList>
    </citation>
    <scope>NUCLEOTIDE SEQUENCE</scope>
</reference>
<organism evidence="4 5">
    <name type="scientific">Helobdella robusta</name>
    <name type="common">Californian leech</name>
    <dbReference type="NCBI Taxonomy" id="6412"/>
    <lineage>
        <taxon>Eukaryota</taxon>
        <taxon>Metazoa</taxon>
        <taxon>Spiralia</taxon>
        <taxon>Lophotrochozoa</taxon>
        <taxon>Annelida</taxon>
        <taxon>Clitellata</taxon>
        <taxon>Hirudinea</taxon>
        <taxon>Rhynchobdellida</taxon>
        <taxon>Glossiphoniidae</taxon>
        <taxon>Helobdella</taxon>
    </lineage>
</organism>
<sequence length="322" mass="36934">MVKFVIAGPADCPYFAKIEVLAQTMKSVLPDFDYRAVLVSPKEWNTFVDEICISNRWNKVRRSPLIWREPLEFGGPKLYFGSFNEFQEYAYLYYGIENTMSSNDMKQLAESNFNSRIKETVVSISTKSNLIVTIIFAGSELAYYFIPLIANGTIFPDNHIIYVRLFDNTEVESSYLDHLVHEIEDMSSPFIRQITIHKKHLSEAVDGAHVVVIFPSISKMEDLIREPELKKIGHVIFNWAVDEVKVLVVYQCVRDTDMNLCNLRMSLTSVLPPENILAVTGTLMNRGKRLLAEQLNINSNQISNLLFWGFCSKSDESFIVIF</sequence>
<dbReference type="Gene3D" id="3.40.50.720">
    <property type="entry name" value="NAD(P)-binding Rossmann-like Domain"/>
    <property type="match status" value="1"/>
</dbReference>
<dbReference type="OrthoDB" id="1510206at2759"/>
<dbReference type="STRING" id="6412.T1FI41"/>
<dbReference type="GO" id="GO:0016615">
    <property type="term" value="F:malate dehydrogenase activity"/>
    <property type="evidence" value="ECO:0007669"/>
    <property type="project" value="InterPro"/>
</dbReference>
<dbReference type="Proteomes" id="UP000015101">
    <property type="component" value="Unassembled WGS sequence"/>
</dbReference>
<reference evidence="4" key="3">
    <citation type="submission" date="2015-06" db="UniProtKB">
        <authorList>
            <consortium name="EnsemblMetazoa"/>
        </authorList>
    </citation>
    <scope>IDENTIFICATION</scope>
</reference>
<reference evidence="5" key="1">
    <citation type="submission" date="2012-12" db="EMBL/GenBank/DDBJ databases">
        <authorList>
            <person name="Hellsten U."/>
            <person name="Grimwood J."/>
            <person name="Chapman J.A."/>
            <person name="Shapiro H."/>
            <person name="Aerts A."/>
            <person name="Otillar R.P."/>
            <person name="Terry A.Y."/>
            <person name="Boore J.L."/>
            <person name="Simakov O."/>
            <person name="Marletaz F."/>
            <person name="Cho S.-J."/>
            <person name="Edsinger-Gonzales E."/>
            <person name="Havlak P."/>
            <person name="Kuo D.-H."/>
            <person name="Larsson T."/>
            <person name="Lv J."/>
            <person name="Arendt D."/>
            <person name="Savage R."/>
            <person name="Osoegawa K."/>
            <person name="de Jong P."/>
            <person name="Lindberg D.R."/>
            <person name="Seaver E.C."/>
            <person name="Weisblat D.A."/>
            <person name="Putnam N.H."/>
            <person name="Grigoriev I.V."/>
            <person name="Rokhsar D.S."/>
        </authorList>
    </citation>
    <scope>NUCLEOTIDE SEQUENCE</scope>
</reference>
<evidence type="ECO:0000256" key="1">
    <source>
        <dbReference type="ARBA" id="ARBA00009613"/>
    </source>
</evidence>
<dbReference type="EMBL" id="KB097731">
    <property type="protein sequence ID" value="ESN91021.1"/>
    <property type="molecule type" value="Genomic_DNA"/>
</dbReference>
<evidence type="ECO:0000256" key="2">
    <source>
        <dbReference type="ARBA" id="ARBA00023002"/>
    </source>
</evidence>
<evidence type="ECO:0000313" key="5">
    <source>
        <dbReference type="Proteomes" id="UP000015101"/>
    </source>
</evidence>
<dbReference type="GeneID" id="20208490"/>
<dbReference type="SUPFAM" id="SSF51735">
    <property type="entry name" value="NAD(P)-binding Rossmann-fold domains"/>
    <property type="match status" value="1"/>
</dbReference>
<dbReference type="eggNOG" id="KOG1496">
    <property type="taxonomic scope" value="Eukaryota"/>
</dbReference>
<evidence type="ECO:0000313" key="3">
    <source>
        <dbReference type="EMBL" id="ESN91021.1"/>
    </source>
</evidence>
<name>T1FI41_HELRO</name>
<dbReference type="RefSeq" id="XP_009030885.1">
    <property type="nucleotide sequence ID" value="XM_009032637.1"/>
</dbReference>
<comment type="similarity">
    <text evidence="1">Belongs to the LDH/MDH superfamily. MDH type 2 family.</text>
</comment>
<dbReference type="InParanoid" id="T1FI41"/>
<accession>T1FI41</accession>
<dbReference type="HOGENOM" id="CLU_864038_0_0_1"/>
<dbReference type="GO" id="GO:0006108">
    <property type="term" value="P:malate metabolic process"/>
    <property type="evidence" value="ECO:0007669"/>
    <property type="project" value="InterPro"/>
</dbReference>
<dbReference type="AlphaFoldDB" id="T1FI41"/>
<evidence type="ECO:0000313" key="4">
    <source>
        <dbReference type="EnsemblMetazoa" id="HelroP182368"/>
    </source>
</evidence>
<proteinExistence type="inferred from homology"/>
<dbReference type="InterPro" id="IPR010945">
    <property type="entry name" value="Malate_DH_type2"/>
</dbReference>
<protein>
    <submittedName>
        <fullName evidence="3 4">Uncharacterized protein</fullName>
    </submittedName>
</protein>